<keyword evidence="1" id="KW-1133">Transmembrane helix</keyword>
<proteinExistence type="predicted"/>
<evidence type="ECO:0000313" key="2">
    <source>
        <dbReference type="EMBL" id="KAK5954247.1"/>
    </source>
</evidence>
<sequence length="413" mass="45844">MNLTREILRRNAAFEIICFHNLQADTAATSLPSWCPDWLAEGLSETAWQIAQRSPRLAPSYAASACREDGPKLFVQGIEFGMVVAMTSVLGGSDSPTSAVDDRSITTPKSRYYGRALREALAVCLHASTVAPQRRDTFSVFDLFVPRSLYWYVTLAASKGILSRCRPIWPSFDLWLEENKNFDLGGRSLHKISSHNMGTPGLLFARFLVGVVTLTPFCGCLVLLLYVASVLTATGLALNAKWGATAVALSGGLYMGEILLFGIPLALAGPTAYKMRRDLLHASAVNSKIFSTARLVVLNTGAIAITCTDARPGDKICLIAGCTSSMVIRRTSPDGEELCSTVGRAFVCMSREHSVRYRAFCERHLGHRAEPGRRHYRRRRDLLPDFHATDETEYMRLINKYKNYEEWRTFTLI</sequence>
<keyword evidence="1" id="KW-0812">Transmembrane</keyword>
<dbReference type="EMBL" id="JAKLMC020000009">
    <property type="protein sequence ID" value="KAK5954247.1"/>
    <property type="molecule type" value="Genomic_DNA"/>
</dbReference>
<organism evidence="2 3">
    <name type="scientific">Knufia fluminis</name>
    <dbReference type="NCBI Taxonomy" id="191047"/>
    <lineage>
        <taxon>Eukaryota</taxon>
        <taxon>Fungi</taxon>
        <taxon>Dikarya</taxon>
        <taxon>Ascomycota</taxon>
        <taxon>Pezizomycotina</taxon>
        <taxon>Eurotiomycetes</taxon>
        <taxon>Chaetothyriomycetidae</taxon>
        <taxon>Chaetothyriales</taxon>
        <taxon>Trichomeriaceae</taxon>
        <taxon>Knufia</taxon>
    </lineage>
</organism>
<accession>A0AAN8INJ7</accession>
<dbReference type="AlphaFoldDB" id="A0AAN8INJ7"/>
<evidence type="ECO:0000256" key="1">
    <source>
        <dbReference type="SAM" id="Phobius"/>
    </source>
</evidence>
<evidence type="ECO:0000313" key="3">
    <source>
        <dbReference type="Proteomes" id="UP001316803"/>
    </source>
</evidence>
<keyword evidence="1" id="KW-0472">Membrane</keyword>
<feature type="transmembrane region" description="Helical" evidence="1">
    <location>
        <begin position="247"/>
        <end position="267"/>
    </location>
</feature>
<feature type="transmembrane region" description="Helical" evidence="1">
    <location>
        <begin position="203"/>
        <end position="227"/>
    </location>
</feature>
<gene>
    <name evidence="2" type="ORF">OHC33_004820</name>
</gene>
<dbReference type="Proteomes" id="UP001316803">
    <property type="component" value="Unassembled WGS sequence"/>
</dbReference>
<protein>
    <submittedName>
        <fullName evidence="2">Uncharacterized protein</fullName>
    </submittedName>
</protein>
<comment type="caution">
    <text evidence="2">The sequence shown here is derived from an EMBL/GenBank/DDBJ whole genome shotgun (WGS) entry which is preliminary data.</text>
</comment>
<reference evidence="2 3" key="1">
    <citation type="submission" date="2022-12" db="EMBL/GenBank/DDBJ databases">
        <title>Genomic features and morphological characterization of a novel Knufia sp. strain isolated from spacecraft assembly facility.</title>
        <authorList>
            <person name="Teixeira M."/>
            <person name="Chander A.M."/>
            <person name="Stajich J.E."/>
            <person name="Venkateswaran K."/>
        </authorList>
    </citation>
    <scope>NUCLEOTIDE SEQUENCE [LARGE SCALE GENOMIC DNA]</scope>
    <source>
        <strain evidence="2 3">FJI-L2-BK-P2</strain>
    </source>
</reference>
<name>A0AAN8INJ7_9EURO</name>
<keyword evidence="3" id="KW-1185">Reference proteome</keyword>